<gene>
    <name evidence="4" type="ORF">WM40_13215</name>
</gene>
<comment type="caution">
    <text evidence="4">The sequence shown here is derived from an EMBL/GenBank/DDBJ whole genome shotgun (WGS) entry which is preliminary data.</text>
</comment>
<dbReference type="Proteomes" id="UP000033618">
    <property type="component" value="Unassembled WGS sequence"/>
</dbReference>
<dbReference type="InterPro" id="IPR016155">
    <property type="entry name" value="Mopterin_synth/thiamin_S_b"/>
</dbReference>
<feature type="region of interest" description="Disordered" evidence="3">
    <location>
        <begin position="99"/>
        <end position="120"/>
    </location>
</feature>
<dbReference type="EMBL" id="LAQU01000012">
    <property type="protein sequence ID" value="KKB63187.1"/>
    <property type="molecule type" value="Genomic_DNA"/>
</dbReference>
<dbReference type="AlphaFoldDB" id="A0A0F5K0V7"/>
<dbReference type="Gene3D" id="3.10.20.280">
    <property type="entry name" value="RnfH-like"/>
    <property type="match status" value="1"/>
</dbReference>
<comment type="similarity">
    <text evidence="1 2">Belongs to the UPF0125 (RnfH) family.</text>
</comment>
<dbReference type="SUPFAM" id="SSF54285">
    <property type="entry name" value="MoaD/ThiS"/>
    <property type="match status" value="1"/>
</dbReference>
<organism evidence="4 5">
    <name type="scientific">Robbsia andropogonis</name>
    <dbReference type="NCBI Taxonomy" id="28092"/>
    <lineage>
        <taxon>Bacteria</taxon>
        <taxon>Pseudomonadati</taxon>
        <taxon>Pseudomonadota</taxon>
        <taxon>Betaproteobacteria</taxon>
        <taxon>Burkholderiales</taxon>
        <taxon>Burkholderiaceae</taxon>
        <taxon>Robbsia</taxon>
    </lineage>
</organism>
<evidence type="ECO:0000256" key="1">
    <source>
        <dbReference type="ARBA" id="ARBA00010645"/>
    </source>
</evidence>
<reference evidence="4 5" key="1">
    <citation type="submission" date="2015-03" db="EMBL/GenBank/DDBJ databases">
        <title>Draft Genome Sequence of Burkholderia andropogonis type strain ICMP2807, isolated from Sorghum bicolor.</title>
        <authorList>
            <person name="Lopes-Santos L."/>
            <person name="Castro D.B."/>
            <person name="Ottoboni L.M."/>
            <person name="Park D."/>
            <person name="Weirc B.S."/>
            <person name="Destefano S.A."/>
        </authorList>
    </citation>
    <scope>NUCLEOTIDE SEQUENCE [LARGE SCALE GENOMIC DNA]</scope>
    <source>
        <strain evidence="4 5">ICMP2807</strain>
    </source>
</reference>
<feature type="compositionally biased region" description="Basic and acidic residues" evidence="3">
    <location>
        <begin position="107"/>
        <end position="120"/>
    </location>
</feature>
<dbReference type="PANTHER" id="PTHR37483">
    <property type="entry name" value="UPF0125 PROTEIN RATB"/>
    <property type="match status" value="1"/>
</dbReference>
<protein>
    <recommendedName>
        <fullName evidence="2">UPF0125 protein WM40_13215</fullName>
    </recommendedName>
</protein>
<evidence type="ECO:0000313" key="4">
    <source>
        <dbReference type="EMBL" id="KKB63187.1"/>
    </source>
</evidence>
<dbReference type="NCBIfam" id="NF002490">
    <property type="entry name" value="PRK01777.1"/>
    <property type="match status" value="1"/>
</dbReference>
<dbReference type="Pfam" id="PF03658">
    <property type="entry name" value="Ub-RnfH"/>
    <property type="match status" value="1"/>
</dbReference>
<dbReference type="OrthoDB" id="9796575at2"/>
<evidence type="ECO:0000313" key="5">
    <source>
        <dbReference type="Proteomes" id="UP000033618"/>
    </source>
</evidence>
<dbReference type="InterPro" id="IPR005346">
    <property type="entry name" value="RnfH"/>
</dbReference>
<proteinExistence type="inferred from homology"/>
<dbReference type="RefSeq" id="WP_046153055.1">
    <property type="nucleotide sequence ID" value="NZ_CADFGU010000002.1"/>
</dbReference>
<dbReference type="InterPro" id="IPR037021">
    <property type="entry name" value="RnfH_sf"/>
</dbReference>
<evidence type="ECO:0000256" key="3">
    <source>
        <dbReference type="SAM" id="MobiDB-lite"/>
    </source>
</evidence>
<name>A0A0F5K0V7_9BURK</name>
<accession>A0A0F5K0V7</accession>
<dbReference type="PANTHER" id="PTHR37483:SF1">
    <property type="entry name" value="UPF0125 PROTEIN RATB"/>
    <property type="match status" value="1"/>
</dbReference>
<sequence>MVSAEPTDVVADGHLRVQICYLAPGVQVLLPVVVPACATVRDAVTQSGVLDAHPEIDISTQKVGIYGKVRALDEVVQAGDRIEIYRPLTVDPKVARARRVAKTRRAGSREGRKWVTKEHR</sequence>
<dbReference type="HAMAP" id="MF_00460">
    <property type="entry name" value="UPF0125_RnfH"/>
    <property type="match status" value="1"/>
</dbReference>
<keyword evidence="5" id="KW-1185">Reference proteome</keyword>
<dbReference type="STRING" id="28092.WM40_13215"/>
<evidence type="ECO:0000256" key="2">
    <source>
        <dbReference type="HAMAP-Rule" id="MF_00460"/>
    </source>
</evidence>
<dbReference type="PATRIC" id="fig|28092.6.peg.3109"/>